<dbReference type="InterPro" id="IPR045113">
    <property type="entry name" value="Rpb7-like"/>
</dbReference>
<dbReference type="GeneID" id="63787129"/>
<name>A0A1Y2FD96_PROLT</name>
<feature type="domain" description="RNA polymerase Rpb7-like N-terminal" evidence="8">
    <location>
        <begin position="9"/>
        <end position="66"/>
    </location>
</feature>
<dbReference type="SUPFAM" id="SSF88798">
    <property type="entry name" value="N-terminal, heterodimerisation domain of RBP7 (RpoE)"/>
    <property type="match status" value="1"/>
</dbReference>
<accession>A0A1Y2FD96</accession>
<dbReference type="Pfam" id="PF03876">
    <property type="entry name" value="SHS2_Rpb7-N"/>
    <property type="match status" value="1"/>
</dbReference>
<dbReference type="SUPFAM" id="SSF50249">
    <property type="entry name" value="Nucleic acid-binding proteins"/>
    <property type="match status" value="1"/>
</dbReference>
<dbReference type="FunFam" id="2.40.50.140:FF:000043">
    <property type="entry name" value="DNA-directed RNA polymerase II subunit RPB7"/>
    <property type="match status" value="1"/>
</dbReference>
<keyword evidence="3 6" id="KW-0240">DNA-directed RNA polymerase</keyword>
<evidence type="ECO:0000256" key="6">
    <source>
        <dbReference type="RuleBase" id="RU369086"/>
    </source>
</evidence>
<dbReference type="GO" id="GO:0000932">
    <property type="term" value="C:P-body"/>
    <property type="evidence" value="ECO:0007669"/>
    <property type="project" value="TreeGrafter"/>
</dbReference>
<dbReference type="AlphaFoldDB" id="A0A1Y2FD96"/>
<sequence>MFYLLELTHTIKLHPSFFGPNIRNFIRSKLLADVEGTCDGQYGYIICVLNSDSLDIPPGKIIQGQGVAEFRVAYQAIVWKPFKGEVVDAIVSVVNKMGFFADAGPLSVFVSTHLLPSELKFEPTANPPNYSGDDMQVERGSKVRLKLVGTRVDATEIFAIGTMKEDYLGAL</sequence>
<comment type="function">
    <text evidence="6">DNA-dependent RNA polymerase which catalyzes the transcription of DNA into RNA using the four ribonucleoside triphosphates as substrates.</text>
</comment>
<dbReference type="Pfam" id="PF00575">
    <property type="entry name" value="S1"/>
    <property type="match status" value="1"/>
</dbReference>
<dbReference type="CDD" id="cd04329">
    <property type="entry name" value="RNAP_II_Rpb7_N"/>
    <property type="match status" value="1"/>
</dbReference>
<dbReference type="CDD" id="cd04462">
    <property type="entry name" value="S1_RNAPII_Rpb7"/>
    <property type="match status" value="1"/>
</dbReference>
<evidence type="ECO:0000256" key="3">
    <source>
        <dbReference type="ARBA" id="ARBA00022478"/>
    </source>
</evidence>
<evidence type="ECO:0000313" key="9">
    <source>
        <dbReference type="EMBL" id="ORY81902.1"/>
    </source>
</evidence>
<proteinExistence type="inferred from homology"/>
<organism evidence="9 10">
    <name type="scientific">Protomyces lactucae-debilis</name>
    <dbReference type="NCBI Taxonomy" id="2754530"/>
    <lineage>
        <taxon>Eukaryota</taxon>
        <taxon>Fungi</taxon>
        <taxon>Dikarya</taxon>
        <taxon>Ascomycota</taxon>
        <taxon>Taphrinomycotina</taxon>
        <taxon>Taphrinomycetes</taxon>
        <taxon>Taphrinales</taxon>
        <taxon>Protomycetaceae</taxon>
        <taxon>Protomyces</taxon>
    </lineage>
</organism>
<dbReference type="GO" id="GO:0003697">
    <property type="term" value="F:single-stranded DNA binding"/>
    <property type="evidence" value="ECO:0007669"/>
    <property type="project" value="TreeGrafter"/>
</dbReference>
<dbReference type="OrthoDB" id="1162399at2759"/>
<evidence type="ECO:0000259" key="7">
    <source>
        <dbReference type="Pfam" id="PF00575"/>
    </source>
</evidence>
<feature type="domain" description="S1 motif" evidence="7">
    <location>
        <begin position="80"/>
        <end position="157"/>
    </location>
</feature>
<dbReference type="FunFam" id="3.30.1490.120:FF:000001">
    <property type="entry name" value="DNA-directed RNA polymerase II subunit RPB7"/>
    <property type="match status" value="1"/>
</dbReference>
<dbReference type="InterPro" id="IPR005576">
    <property type="entry name" value="Rpb7-like_N"/>
</dbReference>
<dbReference type="Gene3D" id="2.40.50.140">
    <property type="entry name" value="Nucleic acid-binding proteins"/>
    <property type="match status" value="1"/>
</dbReference>
<comment type="similarity">
    <text evidence="2">Belongs to the eukaryotic RPB7/RPC8 RNA polymerase subunit family.</text>
</comment>
<protein>
    <recommendedName>
        <fullName evidence="6">DNA-directed RNA polymerase subunit</fullName>
    </recommendedName>
</protein>
<reference evidence="9 10" key="1">
    <citation type="submission" date="2016-07" db="EMBL/GenBank/DDBJ databases">
        <title>Pervasive Adenine N6-methylation of Active Genes in Fungi.</title>
        <authorList>
            <consortium name="DOE Joint Genome Institute"/>
            <person name="Mondo S.J."/>
            <person name="Dannebaum R.O."/>
            <person name="Kuo R.C."/>
            <person name="Labutti K."/>
            <person name="Haridas S."/>
            <person name="Kuo A."/>
            <person name="Salamov A."/>
            <person name="Ahrendt S.R."/>
            <person name="Lipzen A."/>
            <person name="Sullivan W."/>
            <person name="Andreopoulos W.B."/>
            <person name="Clum A."/>
            <person name="Lindquist E."/>
            <person name="Daum C."/>
            <person name="Ramamoorthy G.K."/>
            <person name="Gryganskyi A."/>
            <person name="Culley D."/>
            <person name="Magnuson J.K."/>
            <person name="James T.Y."/>
            <person name="O'Malley M.A."/>
            <person name="Stajich J.E."/>
            <person name="Spatafora J.W."/>
            <person name="Visel A."/>
            <person name="Grigoriev I.V."/>
        </authorList>
    </citation>
    <scope>NUCLEOTIDE SEQUENCE [LARGE SCALE GENOMIC DNA]</scope>
    <source>
        <strain evidence="9 10">12-1054</strain>
    </source>
</reference>
<keyword evidence="10" id="KW-1185">Reference proteome</keyword>
<comment type="subcellular location">
    <subcellularLocation>
        <location evidence="1 6">Nucleus</location>
    </subcellularLocation>
</comment>
<dbReference type="InterPro" id="IPR036898">
    <property type="entry name" value="RNA_pol_Rpb7-like_N_sf"/>
</dbReference>
<dbReference type="GO" id="GO:0006367">
    <property type="term" value="P:transcription initiation at RNA polymerase II promoter"/>
    <property type="evidence" value="ECO:0007669"/>
    <property type="project" value="TreeGrafter"/>
</dbReference>
<dbReference type="InterPro" id="IPR003029">
    <property type="entry name" value="S1_domain"/>
</dbReference>
<dbReference type="RefSeq" id="XP_040725036.1">
    <property type="nucleotide sequence ID" value="XM_040870530.1"/>
</dbReference>
<evidence type="ECO:0000256" key="2">
    <source>
        <dbReference type="ARBA" id="ARBA00009307"/>
    </source>
</evidence>
<evidence type="ECO:0000256" key="1">
    <source>
        <dbReference type="ARBA" id="ARBA00004123"/>
    </source>
</evidence>
<dbReference type="Proteomes" id="UP000193685">
    <property type="component" value="Unassembled WGS sequence"/>
</dbReference>
<dbReference type="STRING" id="56484.A0A1Y2FD96"/>
<dbReference type="PANTHER" id="PTHR12709">
    <property type="entry name" value="DNA-DIRECTED RNA POLYMERASE II, III"/>
    <property type="match status" value="1"/>
</dbReference>
<dbReference type="GO" id="GO:0031369">
    <property type="term" value="F:translation initiation factor binding"/>
    <property type="evidence" value="ECO:0007669"/>
    <property type="project" value="TreeGrafter"/>
</dbReference>
<dbReference type="InterPro" id="IPR012340">
    <property type="entry name" value="NA-bd_OB-fold"/>
</dbReference>
<keyword evidence="5 6" id="KW-0539">Nucleus</keyword>
<evidence type="ECO:0000259" key="8">
    <source>
        <dbReference type="Pfam" id="PF03876"/>
    </source>
</evidence>
<dbReference type="GO" id="GO:0045948">
    <property type="term" value="P:positive regulation of translational initiation"/>
    <property type="evidence" value="ECO:0007669"/>
    <property type="project" value="TreeGrafter"/>
</dbReference>
<dbReference type="GO" id="GO:0003727">
    <property type="term" value="F:single-stranded RNA binding"/>
    <property type="evidence" value="ECO:0007669"/>
    <property type="project" value="TreeGrafter"/>
</dbReference>
<dbReference type="PANTHER" id="PTHR12709:SF4">
    <property type="entry name" value="DNA-DIRECTED RNA POLYMERASE II SUBUNIT RPB7"/>
    <property type="match status" value="1"/>
</dbReference>
<keyword evidence="4 6" id="KW-0804">Transcription</keyword>
<dbReference type="GO" id="GO:0005665">
    <property type="term" value="C:RNA polymerase II, core complex"/>
    <property type="evidence" value="ECO:0007669"/>
    <property type="project" value="UniProtKB-ARBA"/>
</dbReference>
<dbReference type="OMA" id="TMRQPGL"/>
<dbReference type="EMBL" id="MCFI01000010">
    <property type="protein sequence ID" value="ORY81902.1"/>
    <property type="molecule type" value="Genomic_DNA"/>
</dbReference>
<gene>
    <name evidence="9" type="ORF">BCR37DRAFT_387403</name>
</gene>
<dbReference type="GO" id="GO:0060213">
    <property type="term" value="P:positive regulation of nuclear-transcribed mRNA poly(A) tail shortening"/>
    <property type="evidence" value="ECO:0007669"/>
    <property type="project" value="TreeGrafter"/>
</dbReference>
<comment type="caution">
    <text evidence="9">The sequence shown here is derived from an EMBL/GenBank/DDBJ whole genome shotgun (WGS) entry which is preliminary data.</text>
</comment>
<evidence type="ECO:0000256" key="4">
    <source>
        <dbReference type="ARBA" id="ARBA00023163"/>
    </source>
</evidence>
<dbReference type="Gene3D" id="3.30.1490.120">
    <property type="entry name" value="RNA polymerase Rpb7-like, N-terminal domain"/>
    <property type="match status" value="1"/>
</dbReference>
<evidence type="ECO:0000313" key="10">
    <source>
        <dbReference type="Proteomes" id="UP000193685"/>
    </source>
</evidence>
<evidence type="ECO:0000256" key="5">
    <source>
        <dbReference type="ARBA" id="ARBA00023242"/>
    </source>
</evidence>